<dbReference type="GeneID" id="10394435"/>
<dbReference type="STRING" id="693661.Arcve_1314"/>
<dbReference type="GO" id="GO:0020037">
    <property type="term" value="F:heme binding"/>
    <property type="evidence" value="ECO:0007669"/>
    <property type="project" value="TreeGrafter"/>
</dbReference>
<evidence type="ECO:0000256" key="8">
    <source>
        <dbReference type="ARBA" id="ARBA00022982"/>
    </source>
</evidence>
<keyword evidence="15" id="KW-1185">Reference proteome</keyword>
<feature type="transmembrane region" description="Helical" evidence="12">
    <location>
        <begin position="20"/>
        <end position="38"/>
    </location>
</feature>
<dbReference type="PANTHER" id="PTHR30485">
    <property type="entry name" value="NI/FE-HYDROGENASE 1 B-TYPE CYTOCHROME SUBUNIT"/>
    <property type="match status" value="1"/>
</dbReference>
<feature type="transmembrane region" description="Helical" evidence="12">
    <location>
        <begin position="136"/>
        <end position="155"/>
    </location>
</feature>
<keyword evidence="7" id="KW-0479">Metal-binding</keyword>
<evidence type="ECO:0000256" key="5">
    <source>
        <dbReference type="ARBA" id="ARBA00022617"/>
    </source>
</evidence>
<evidence type="ECO:0000256" key="6">
    <source>
        <dbReference type="ARBA" id="ARBA00022692"/>
    </source>
</evidence>
<proteinExistence type="inferred from homology"/>
<dbReference type="RefSeq" id="WP_013683982.1">
    <property type="nucleotide sequence ID" value="NC_015320.1"/>
</dbReference>
<dbReference type="InterPro" id="IPR011577">
    <property type="entry name" value="Cyt_b561_bac/Ni-Hgenase"/>
</dbReference>
<keyword evidence="4" id="KW-1003">Cell membrane</keyword>
<accession>F2KNB8</accession>
<evidence type="ECO:0000256" key="11">
    <source>
        <dbReference type="ARBA" id="ARBA00023136"/>
    </source>
</evidence>
<comment type="similarity">
    <text evidence="2">Belongs to the HupC/HyaC/HydC family.</text>
</comment>
<dbReference type="GO" id="GO:0005886">
    <property type="term" value="C:plasma membrane"/>
    <property type="evidence" value="ECO:0007669"/>
    <property type="project" value="UniProtKB-SubCell"/>
</dbReference>
<dbReference type="GO" id="GO:0022904">
    <property type="term" value="P:respiratory electron transport chain"/>
    <property type="evidence" value="ECO:0007669"/>
    <property type="project" value="InterPro"/>
</dbReference>
<dbReference type="SUPFAM" id="SSF81342">
    <property type="entry name" value="Transmembrane di-heme cytochromes"/>
    <property type="match status" value="1"/>
</dbReference>
<feature type="transmembrane region" description="Helical" evidence="12">
    <location>
        <begin position="188"/>
        <end position="211"/>
    </location>
</feature>
<evidence type="ECO:0000313" key="14">
    <source>
        <dbReference type="EMBL" id="AEA47320.1"/>
    </source>
</evidence>
<evidence type="ECO:0000256" key="12">
    <source>
        <dbReference type="SAM" id="Phobius"/>
    </source>
</evidence>
<protein>
    <submittedName>
        <fullName evidence="14">Cytochrome b subunit of formate dehydrogenase-like protein</fullName>
    </submittedName>
</protein>
<keyword evidence="8" id="KW-0249">Electron transport</keyword>
<evidence type="ECO:0000256" key="2">
    <source>
        <dbReference type="ARBA" id="ARBA00008622"/>
    </source>
</evidence>
<organism evidence="14 15">
    <name type="scientific">Archaeoglobus veneficus (strain DSM 11195 / SNP6)</name>
    <dbReference type="NCBI Taxonomy" id="693661"/>
    <lineage>
        <taxon>Archaea</taxon>
        <taxon>Methanobacteriati</taxon>
        <taxon>Methanobacteriota</taxon>
        <taxon>Archaeoglobi</taxon>
        <taxon>Archaeoglobales</taxon>
        <taxon>Archaeoglobaceae</taxon>
        <taxon>Archaeoglobus</taxon>
    </lineage>
</organism>
<evidence type="ECO:0000256" key="1">
    <source>
        <dbReference type="ARBA" id="ARBA00004651"/>
    </source>
</evidence>
<dbReference type="GO" id="GO:0005506">
    <property type="term" value="F:iron ion binding"/>
    <property type="evidence" value="ECO:0007669"/>
    <property type="project" value="InterPro"/>
</dbReference>
<evidence type="ECO:0000256" key="10">
    <source>
        <dbReference type="ARBA" id="ARBA00023004"/>
    </source>
</evidence>
<feature type="domain" description="Cytochrome b561 bacterial/Ni-hydrogenase" evidence="13">
    <location>
        <begin position="15"/>
        <end position="216"/>
    </location>
</feature>
<dbReference type="KEGG" id="ave:Arcve_1314"/>
<name>F2KNB8_ARCVS</name>
<dbReference type="Gene3D" id="1.20.950.20">
    <property type="entry name" value="Transmembrane di-heme cytochromes, Chain C"/>
    <property type="match status" value="1"/>
</dbReference>
<dbReference type="EMBL" id="CP002588">
    <property type="protein sequence ID" value="AEA47320.1"/>
    <property type="molecule type" value="Genomic_DNA"/>
</dbReference>
<evidence type="ECO:0000256" key="9">
    <source>
        <dbReference type="ARBA" id="ARBA00022989"/>
    </source>
</evidence>
<evidence type="ECO:0000259" key="13">
    <source>
        <dbReference type="Pfam" id="PF01292"/>
    </source>
</evidence>
<dbReference type="PRINTS" id="PR00161">
    <property type="entry name" value="NIHGNASECYTB"/>
</dbReference>
<keyword evidence="3" id="KW-0813">Transport</keyword>
<evidence type="ECO:0000256" key="7">
    <source>
        <dbReference type="ARBA" id="ARBA00022723"/>
    </source>
</evidence>
<keyword evidence="9 12" id="KW-1133">Transmembrane helix</keyword>
<dbReference type="GO" id="GO:0009055">
    <property type="term" value="F:electron transfer activity"/>
    <property type="evidence" value="ECO:0007669"/>
    <property type="project" value="InterPro"/>
</dbReference>
<keyword evidence="5" id="KW-0349">Heme</keyword>
<gene>
    <name evidence="14" type="ordered locus">Arcve_1314</name>
</gene>
<dbReference type="Proteomes" id="UP000008136">
    <property type="component" value="Chromosome"/>
</dbReference>
<keyword evidence="10" id="KW-0408">Iron</keyword>
<keyword evidence="11 12" id="KW-0472">Membrane</keyword>
<feature type="transmembrane region" description="Helical" evidence="12">
    <location>
        <begin position="58"/>
        <end position="78"/>
    </location>
</feature>
<dbReference type="InterPro" id="IPR000516">
    <property type="entry name" value="Ni-dep_Hydgase_cyt-B"/>
</dbReference>
<sequence length="227" mass="26608">MTHHDKEYETIEVERHSALYRFYHWAIVSTGLIIGWTGWRLGGLYGVSFPDMETALNIHLYLGFVFGALWVLLFIYVVQHEWEWFSPRRFPYAIKFFIQEALAWTGIGPHIEDPRGYDPEKREYVEKLIPTEVMVLWMYLLMAAIMGITGFALYYTDIFAPLIKFADGFAPIFGLPDGYTLIRAIHRLVMYFFLMTMLIHAYAVIIFDVLGSMITGKRKERVVRSRK</sequence>
<dbReference type="AlphaFoldDB" id="F2KNB8"/>
<reference evidence="14 15" key="1">
    <citation type="submission" date="2011-03" db="EMBL/GenBank/DDBJ databases">
        <title>The complete genome of Archaeoglobus veneficus SNP6.</title>
        <authorList>
            <consortium name="US DOE Joint Genome Institute (JGI-PGF)"/>
            <person name="Lucas S."/>
            <person name="Copeland A."/>
            <person name="Lapidus A."/>
            <person name="Bruce D."/>
            <person name="Goodwin L."/>
            <person name="Pitluck S."/>
            <person name="Kyrpides N."/>
            <person name="Mavromatis K."/>
            <person name="Pagani I."/>
            <person name="Ivanova N."/>
            <person name="Mikhailova N."/>
            <person name="Lu M."/>
            <person name="Detter J.C."/>
            <person name="Tapia R."/>
            <person name="Han C."/>
            <person name="Land M."/>
            <person name="Hauser L."/>
            <person name="Markowitz V."/>
            <person name="Cheng J.-F."/>
            <person name="Hugenholtz P."/>
            <person name="Woyke T."/>
            <person name="Wu D."/>
            <person name="Spring S."/>
            <person name="Brambilla E."/>
            <person name="Klenk H.-P."/>
            <person name="Eisen J.A."/>
        </authorList>
    </citation>
    <scope>NUCLEOTIDE SEQUENCE [LARGE SCALE GENOMIC DNA]</scope>
    <source>
        <strain>SNP6</strain>
    </source>
</reference>
<dbReference type="eggNOG" id="arCOG02478">
    <property type="taxonomic scope" value="Archaea"/>
</dbReference>
<dbReference type="InterPro" id="IPR016174">
    <property type="entry name" value="Di-haem_cyt_TM"/>
</dbReference>
<keyword evidence="6 12" id="KW-0812">Transmembrane</keyword>
<comment type="subcellular location">
    <subcellularLocation>
        <location evidence="1">Cell membrane</location>
        <topology evidence="1">Multi-pass membrane protein</topology>
    </subcellularLocation>
</comment>
<dbReference type="OrthoDB" id="49995at2157"/>
<dbReference type="InterPro" id="IPR051542">
    <property type="entry name" value="Hydrogenase_cytochrome"/>
</dbReference>
<dbReference type="HOGENOM" id="CLU_1223144_0_0_2"/>
<dbReference type="Pfam" id="PF01292">
    <property type="entry name" value="Ni_hydr_CYTB"/>
    <property type="match status" value="1"/>
</dbReference>
<evidence type="ECO:0000256" key="4">
    <source>
        <dbReference type="ARBA" id="ARBA00022475"/>
    </source>
</evidence>
<evidence type="ECO:0000313" key="15">
    <source>
        <dbReference type="Proteomes" id="UP000008136"/>
    </source>
</evidence>
<dbReference type="PANTHER" id="PTHR30485:SF0">
    <property type="entry name" value="NI_FE-HYDROGENASE 1 B-TYPE CYTOCHROME SUBUNIT-RELATED"/>
    <property type="match status" value="1"/>
</dbReference>
<evidence type="ECO:0000256" key="3">
    <source>
        <dbReference type="ARBA" id="ARBA00022448"/>
    </source>
</evidence>